<organism evidence="7 8">
    <name type="scientific">Streptomyces justiciae</name>
    <dbReference type="NCBI Taxonomy" id="2780140"/>
    <lineage>
        <taxon>Bacteria</taxon>
        <taxon>Bacillati</taxon>
        <taxon>Actinomycetota</taxon>
        <taxon>Actinomycetes</taxon>
        <taxon>Kitasatosporales</taxon>
        <taxon>Streptomycetaceae</taxon>
        <taxon>Streptomyces</taxon>
    </lineage>
</organism>
<evidence type="ECO:0000313" key="8">
    <source>
        <dbReference type="Proteomes" id="UP001257948"/>
    </source>
</evidence>
<dbReference type="InterPro" id="IPR050390">
    <property type="entry name" value="C5-Methyltransferase"/>
</dbReference>
<dbReference type="Proteomes" id="UP001257948">
    <property type="component" value="Unassembled WGS sequence"/>
</dbReference>
<keyword evidence="4 6" id="KW-0949">S-adenosyl-L-methionine</keyword>
<keyword evidence="2 6" id="KW-0489">Methyltransferase</keyword>
<sequence>MGDLTFVDVCAGAGGLAIGLERAGFTPRLLLDEDEDACRTLSTNRPDWNVLQADLVDFDPSEHPESQDVDLLSAGLPRVKSNATITRTETGREEQLLRAAVYLVHAIRPRALLLENVPGLADSDKFQEFRDFARAELEHLGYEFSWFVLNAADFGVPQDRKQGVLVAIQRQWFPGFHPPVPTVTEHVSVGEALGPSMRSLGWPDADRWAAQATSVAPTLVGGSKNRGGADLGPRGTKRKWETMGVNAHSLGNELPGPEFRWDPELGRDGMVQVTVDQAAVLQGFPDHWTVTGRKTPRYRQIGHASPPPVGEALGLAIAEALDRNPDPVIFAAG</sequence>
<keyword evidence="3 6" id="KW-0808">Transferase</keyword>
<evidence type="ECO:0000256" key="4">
    <source>
        <dbReference type="ARBA" id="ARBA00022691"/>
    </source>
</evidence>
<evidence type="ECO:0000256" key="3">
    <source>
        <dbReference type="ARBA" id="ARBA00022679"/>
    </source>
</evidence>
<dbReference type="InterPro" id="IPR001525">
    <property type="entry name" value="C5_MeTfrase"/>
</dbReference>
<accession>A0ABU3LUK1</accession>
<dbReference type="EC" id="2.1.1.37" evidence="1"/>
<dbReference type="EMBL" id="JAVTLL010000012">
    <property type="protein sequence ID" value="MDT7842922.1"/>
    <property type="molecule type" value="Genomic_DNA"/>
</dbReference>
<evidence type="ECO:0000256" key="6">
    <source>
        <dbReference type="PROSITE-ProRule" id="PRU01016"/>
    </source>
</evidence>
<dbReference type="Gene3D" id="3.90.120.10">
    <property type="entry name" value="DNA Methylase, subunit A, domain 2"/>
    <property type="match status" value="1"/>
</dbReference>
<dbReference type="GO" id="GO:0008168">
    <property type="term" value="F:methyltransferase activity"/>
    <property type="evidence" value="ECO:0007669"/>
    <property type="project" value="UniProtKB-KW"/>
</dbReference>
<evidence type="ECO:0000256" key="2">
    <source>
        <dbReference type="ARBA" id="ARBA00022603"/>
    </source>
</evidence>
<dbReference type="PANTHER" id="PTHR10629:SF52">
    <property type="entry name" value="DNA (CYTOSINE-5)-METHYLTRANSFERASE 1"/>
    <property type="match status" value="1"/>
</dbReference>
<dbReference type="GO" id="GO:0032259">
    <property type="term" value="P:methylation"/>
    <property type="evidence" value="ECO:0007669"/>
    <property type="project" value="UniProtKB-KW"/>
</dbReference>
<dbReference type="PROSITE" id="PS51679">
    <property type="entry name" value="SAM_MT_C5"/>
    <property type="match status" value="1"/>
</dbReference>
<evidence type="ECO:0000256" key="5">
    <source>
        <dbReference type="ARBA" id="ARBA00022747"/>
    </source>
</evidence>
<evidence type="ECO:0000256" key="1">
    <source>
        <dbReference type="ARBA" id="ARBA00011975"/>
    </source>
</evidence>
<gene>
    <name evidence="7" type="ORF">RQC66_19550</name>
</gene>
<dbReference type="SUPFAM" id="SSF53335">
    <property type="entry name" value="S-adenosyl-L-methionine-dependent methyltransferases"/>
    <property type="match status" value="1"/>
</dbReference>
<comment type="similarity">
    <text evidence="6">Belongs to the class I-like SAM-binding methyltransferase superfamily. C5-methyltransferase family.</text>
</comment>
<dbReference type="Pfam" id="PF00145">
    <property type="entry name" value="DNA_methylase"/>
    <property type="match status" value="1"/>
</dbReference>
<comment type="caution">
    <text evidence="7">The sequence shown here is derived from an EMBL/GenBank/DDBJ whole genome shotgun (WGS) entry which is preliminary data.</text>
</comment>
<dbReference type="Gene3D" id="3.40.50.150">
    <property type="entry name" value="Vaccinia Virus protein VP39"/>
    <property type="match status" value="1"/>
</dbReference>
<reference evidence="8" key="1">
    <citation type="submission" date="2023-07" db="EMBL/GenBank/DDBJ databases">
        <title>Draft genome sequence of the endophytic actinobacterium Streptomyces justiciae WPN32, a potential antibiotic producer.</title>
        <authorList>
            <person name="Yasawong M."/>
            <person name="Pana W."/>
            <person name="Ganta P."/>
            <person name="Santapan N."/>
            <person name="Songngamsuk T."/>
            <person name="Phatcharaharikarn M."/>
            <person name="Kerdtoob S."/>
            <person name="Nantapong N."/>
        </authorList>
    </citation>
    <scope>NUCLEOTIDE SEQUENCE [LARGE SCALE GENOMIC DNA]</scope>
    <source>
        <strain evidence="8">WPN32</strain>
    </source>
</reference>
<dbReference type="PANTHER" id="PTHR10629">
    <property type="entry name" value="CYTOSINE-SPECIFIC METHYLTRANSFERASE"/>
    <property type="match status" value="1"/>
</dbReference>
<comment type="caution">
    <text evidence="6">Lacks conserved residue(s) required for the propagation of feature annotation.</text>
</comment>
<name>A0ABU3LUK1_9ACTN</name>
<dbReference type="InterPro" id="IPR029063">
    <property type="entry name" value="SAM-dependent_MTases_sf"/>
</dbReference>
<proteinExistence type="inferred from homology"/>
<protein>
    <recommendedName>
        <fullName evidence="1">DNA (cytosine-5-)-methyltransferase</fullName>
        <ecNumber evidence="1">2.1.1.37</ecNumber>
    </recommendedName>
</protein>
<keyword evidence="5" id="KW-0680">Restriction system</keyword>
<evidence type="ECO:0000313" key="7">
    <source>
        <dbReference type="EMBL" id="MDT7842922.1"/>
    </source>
</evidence>
<dbReference type="RefSeq" id="WP_314202555.1">
    <property type="nucleotide sequence ID" value="NZ_JAVTLL010000012.1"/>
</dbReference>
<dbReference type="PRINTS" id="PR00105">
    <property type="entry name" value="C5METTRFRASE"/>
</dbReference>
<keyword evidence="8" id="KW-1185">Reference proteome</keyword>